<dbReference type="PANTHER" id="PTHR43464">
    <property type="entry name" value="METHYLTRANSFERASE"/>
    <property type="match status" value="1"/>
</dbReference>
<dbReference type="EMBL" id="FLQY01000147">
    <property type="protein sequence ID" value="SBT07689.1"/>
    <property type="molecule type" value="Genomic_DNA"/>
</dbReference>
<proteinExistence type="predicted"/>
<dbReference type="Gene3D" id="3.40.50.150">
    <property type="entry name" value="Vaccinia Virus protein VP39"/>
    <property type="match status" value="1"/>
</dbReference>
<evidence type="ECO:0000313" key="5">
    <source>
        <dbReference type="EMBL" id="SBT07689.1"/>
    </source>
</evidence>
<evidence type="ECO:0000256" key="2">
    <source>
        <dbReference type="ARBA" id="ARBA00022679"/>
    </source>
</evidence>
<dbReference type="InterPro" id="IPR029063">
    <property type="entry name" value="SAM-dependent_MTases_sf"/>
</dbReference>
<keyword evidence="6" id="KW-1185">Reference proteome</keyword>
<dbReference type="GO" id="GO:0008757">
    <property type="term" value="F:S-adenosylmethionine-dependent methyltransferase activity"/>
    <property type="evidence" value="ECO:0007669"/>
    <property type="project" value="InterPro"/>
</dbReference>
<accession>A0A1A8XRD7</accession>
<reference evidence="5 6" key="1">
    <citation type="submission" date="2016-06" db="EMBL/GenBank/DDBJ databases">
        <authorList>
            <person name="Kjaerup R.B."/>
            <person name="Dalgaard T.S."/>
            <person name="Juul-Madsen H.R."/>
        </authorList>
    </citation>
    <scope>NUCLEOTIDE SEQUENCE [LARGE SCALE GENOMIC DNA]</scope>
    <source>
        <strain evidence="5">2</strain>
    </source>
</reference>
<keyword evidence="1 5" id="KW-0489">Methyltransferase</keyword>
<protein>
    <submittedName>
        <fullName evidence="5">Methyltransferase type 11</fullName>
    </submittedName>
</protein>
<dbReference type="Proteomes" id="UP000199600">
    <property type="component" value="Unassembled WGS sequence"/>
</dbReference>
<dbReference type="Pfam" id="PF13649">
    <property type="entry name" value="Methyltransf_25"/>
    <property type="match status" value="1"/>
</dbReference>
<dbReference type="RefSeq" id="WP_186410966.1">
    <property type="nucleotide sequence ID" value="NZ_FLQY01000147.1"/>
</dbReference>
<feature type="domain" description="Methyltransferase" evidence="4">
    <location>
        <begin position="67"/>
        <end position="158"/>
    </location>
</feature>
<dbReference type="AlphaFoldDB" id="A0A1A8XRD7"/>
<evidence type="ECO:0000256" key="3">
    <source>
        <dbReference type="ARBA" id="ARBA00022691"/>
    </source>
</evidence>
<keyword evidence="3" id="KW-0949">S-adenosyl-L-methionine</keyword>
<name>A0A1A8XRD7_9RHOO</name>
<organism evidence="5 6">
    <name type="scientific">Candidatus Propionivibrio aalborgensis</name>
    <dbReference type="NCBI Taxonomy" id="1860101"/>
    <lineage>
        <taxon>Bacteria</taxon>
        <taxon>Pseudomonadati</taxon>
        <taxon>Pseudomonadota</taxon>
        <taxon>Betaproteobacteria</taxon>
        <taxon>Rhodocyclales</taxon>
        <taxon>Rhodocyclaceae</taxon>
        <taxon>Propionivibrio</taxon>
    </lineage>
</organism>
<evidence type="ECO:0000256" key="1">
    <source>
        <dbReference type="ARBA" id="ARBA00022603"/>
    </source>
</evidence>
<evidence type="ECO:0000313" key="6">
    <source>
        <dbReference type="Proteomes" id="UP000199600"/>
    </source>
</evidence>
<evidence type="ECO:0000259" key="4">
    <source>
        <dbReference type="Pfam" id="PF13649"/>
    </source>
</evidence>
<dbReference type="PANTHER" id="PTHR43464:SF19">
    <property type="entry name" value="UBIQUINONE BIOSYNTHESIS O-METHYLTRANSFERASE, MITOCHONDRIAL"/>
    <property type="match status" value="1"/>
</dbReference>
<sequence length="220" mass="24490">MGNPKSATQRLAREYADQGDPNGWFEEFYARAGGDIGKVYWADLKPNPWLLDWLKERGASDRMRAITIGCGLGDDAEALSRYGYRVTAFDISPSAIAMCRQRYPASTVDYRVADLFNPPSAWLRGFDLVYECNTIQILAGLSRVQALAAISDLAAPGGEIVVSCRSRNAGEQLDSFPLALDRDEIDGFLRAGLTEIRFVAYDDDQEPPVPHFFAVYRRHA</sequence>
<dbReference type="InterPro" id="IPR041698">
    <property type="entry name" value="Methyltransf_25"/>
</dbReference>
<dbReference type="CDD" id="cd02440">
    <property type="entry name" value="AdoMet_MTases"/>
    <property type="match status" value="1"/>
</dbReference>
<dbReference type="SUPFAM" id="SSF53335">
    <property type="entry name" value="S-adenosyl-L-methionine-dependent methyltransferases"/>
    <property type="match status" value="1"/>
</dbReference>
<keyword evidence="2 5" id="KW-0808">Transferase</keyword>
<gene>
    <name evidence="5" type="ORF">PROAA_2300002</name>
</gene>
<dbReference type="GO" id="GO:0032259">
    <property type="term" value="P:methylation"/>
    <property type="evidence" value="ECO:0007669"/>
    <property type="project" value="UniProtKB-KW"/>
</dbReference>